<sequence length="73" mass="8435">MYQRLDILHGDFVVLREDLKSSNFELLTSVAIPKGGHTRIFLPFWALTCQEYSLKIKLQITSSKIDLCQPRPN</sequence>
<organism evidence="1 2">
    <name type="scientific">Oedothorax gibbosus</name>
    <dbReference type="NCBI Taxonomy" id="931172"/>
    <lineage>
        <taxon>Eukaryota</taxon>
        <taxon>Metazoa</taxon>
        <taxon>Ecdysozoa</taxon>
        <taxon>Arthropoda</taxon>
        <taxon>Chelicerata</taxon>
        <taxon>Arachnida</taxon>
        <taxon>Araneae</taxon>
        <taxon>Araneomorphae</taxon>
        <taxon>Entelegynae</taxon>
        <taxon>Araneoidea</taxon>
        <taxon>Linyphiidae</taxon>
        <taxon>Erigoninae</taxon>
        <taxon>Oedothorax</taxon>
    </lineage>
</organism>
<keyword evidence="2" id="KW-1185">Reference proteome</keyword>
<evidence type="ECO:0000313" key="2">
    <source>
        <dbReference type="Proteomes" id="UP000827092"/>
    </source>
</evidence>
<gene>
    <name evidence="1" type="ORF">JTE90_006381</name>
</gene>
<comment type="caution">
    <text evidence="1">The sequence shown here is derived from an EMBL/GenBank/DDBJ whole genome shotgun (WGS) entry which is preliminary data.</text>
</comment>
<dbReference type="EMBL" id="JAFNEN010000013">
    <property type="protein sequence ID" value="KAG8200800.1"/>
    <property type="molecule type" value="Genomic_DNA"/>
</dbReference>
<dbReference type="AlphaFoldDB" id="A0AAV6VW43"/>
<protein>
    <submittedName>
        <fullName evidence="1">Uncharacterized protein</fullName>
    </submittedName>
</protein>
<proteinExistence type="predicted"/>
<reference evidence="1 2" key="1">
    <citation type="journal article" date="2022" name="Nat. Ecol. Evol.">
        <title>A masculinizing supergene underlies an exaggerated male reproductive morph in a spider.</title>
        <authorList>
            <person name="Hendrickx F."/>
            <person name="De Corte Z."/>
            <person name="Sonet G."/>
            <person name="Van Belleghem S.M."/>
            <person name="Kostlbacher S."/>
            <person name="Vangestel C."/>
        </authorList>
    </citation>
    <scope>NUCLEOTIDE SEQUENCE [LARGE SCALE GENOMIC DNA]</scope>
    <source>
        <strain evidence="1">W744_W776</strain>
    </source>
</reference>
<evidence type="ECO:0000313" key="1">
    <source>
        <dbReference type="EMBL" id="KAG8200800.1"/>
    </source>
</evidence>
<accession>A0AAV6VW43</accession>
<dbReference type="Proteomes" id="UP000827092">
    <property type="component" value="Unassembled WGS sequence"/>
</dbReference>
<name>A0AAV6VW43_9ARAC</name>